<proteinExistence type="predicted"/>
<reference evidence="3 4" key="1">
    <citation type="submission" date="2019-02" db="EMBL/GenBank/DDBJ databases">
        <title>Deep-cultivation of Planctomycetes and their phenomic and genomic characterization uncovers novel biology.</title>
        <authorList>
            <person name="Wiegand S."/>
            <person name="Jogler M."/>
            <person name="Boedeker C."/>
            <person name="Pinto D."/>
            <person name="Vollmers J."/>
            <person name="Rivas-Marin E."/>
            <person name="Kohn T."/>
            <person name="Peeters S.H."/>
            <person name="Heuer A."/>
            <person name="Rast P."/>
            <person name="Oberbeckmann S."/>
            <person name="Bunk B."/>
            <person name="Jeske O."/>
            <person name="Meyerdierks A."/>
            <person name="Storesund J.E."/>
            <person name="Kallscheuer N."/>
            <person name="Luecker S."/>
            <person name="Lage O.M."/>
            <person name="Pohl T."/>
            <person name="Merkel B.J."/>
            <person name="Hornburger P."/>
            <person name="Mueller R.-W."/>
            <person name="Bruemmer F."/>
            <person name="Labrenz M."/>
            <person name="Spormann A.M."/>
            <person name="Op Den Camp H."/>
            <person name="Overmann J."/>
            <person name="Amann R."/>
            <person name="Jetten M.S.M."/>
            <person name="Mascher T."/>
            <person name="Medema M.H."/>
            <person name="Devos D.P."/>
            <person name="Kaster A.-K."/>
            <person name="Ovreas L."/>
            <person name="Rohde M."/>
            <person name="Galperin M.Y."/>
            <person name="Jogler C."/>
        </authorList>
    </citation>
    <scope>NUCLEOTIDE SEQUENCE [LARGE SCALE GENOMIC DNA]</scope>
    <source>
        <strain evidence="3 4">Poly59</strain>
    </source>
</reference>
<organism evidence="3 4">
    <name type="scientific">Rubripirellula reticaptiva</name>
    <dbReference type="NCBI Taxonomy" id="2528013"/>
    <lineage>
        <taxon>Bacteria</taxon>
        <taxon>Pseudomonadati</taxon>
        <taxon>Planctomycetota</taxon>
        <taxon>Planctomycetia</taxon>
        <taxon>Pirellulales</taxon>
        <taxon>Pirellulaceae</taxon>
        <taxon>Rubripirellula</taxon>
    </lineage>
</organism>
<dbReference type="EMBL" id="SJPX01000002">
    <property type="protein sequence ID" value="TWU56244.1"/>
    <property type="molecule type" value="Genomic_DNA"/>
</dbReference>
<sequence length="161" mass="18047">MSSQPSYRIDPASLGTSSPSLPRRRSVVRARTSTENPTPDGEKSDASAPGRTFRVDRPDRLKLAGSGSAAPQPIDFEQSDANQEWLKLQATDLIDRLQAWAADLDAREAQLNVRASVQDHRERQFRMVQQDAVTELAEQKRSAERLRTELQSQARRMAFGE</sequence>
<dbReference type="Proteomes" id="UP000317977">
    <property type="component" value="Unassembled WGS sequence"/>
</dbReference>
<evidence type="ECO:0000256" key="2">
    <source>
        <dbReference type="SAM" id="MobiDB-lite"/>
    </source>
</evidence>
<dbReference type="AlphaFoldDB" id="A0A5C6F6Y7"/>
<gene>
    <name evidence="3" type="ORF">Poly59_25480</name>
</gene>
<keyword evidence="4" id="KW-1185">Reference proteome</keyword>
<evidence type="ECO:0000313" key="4">
    <source>
        <dbReference type="Proteomes" id="UP000317977"/>
    </source>
</evidence>
<dbReference type="RefSeq" id="WP_146534262.1">
    <property type="nucleotide sequence ID" value="NZ_SJPX01000002.1"/>
</dbReference>
<name>A0A5C6F6Y7_9BACT</name>
<evidence type="ECO:0000256" key="1">
    <source>
        <dbReference type="SAM" id="Coils"/>
    </source>
</evidence>
<accession>A0A5C6F6Y7</accession>
<feature type="compositionally biased region" description="Basic and acidic residues" evidence="2">
    <location>
        <begin position="53"/>
        <end position="62"/>
    </location>
</feature>
<keyword evidence="1" id="KW-0175">Coiled coil</keyword>
<feature type="coiled-coil region" evidence="1">
    <location>
        <begin position="129"/>
        <end position="156"/>
    </location>
</feature>
<comment type="caution">
    <text evidence="3">The sequence shown here is derived from an EMBL/GenBank/DDBJ whole genome shotgun (WGS) entry which is preliminary data.</text>
</comment>
<evidence type="ECO:0000313" key="3">
    <source>
        <dbReference type="EMBL" id="TWU56244.1"/>
    </source>
</evidence>
<feature type="region of interest" description="Disordered" evidence="2">
    <location>
        <begin position="1"/>
        <end position="75"/>
    </location>
</feature>
<dbReference type="OrthoDB" id="282142at2"/>
<protein>
    <submittedName>
        <fullName evidence="3">Uncharacterized protein</fullName>
    </submittedName>
</protein>